<keyword evidence="22" id="KW-1185">Reference proteome</keyword>
<keyword evidence="8 18" id="KW-1133">Transmembrane helix</keyword>
<keyword evidence="3" id="KW-0358">Heparin-binding</keyword>
<dbReference type="Pfam" id="PF00041">
    <property type="entry name" value="fn3"/>
    <property type="match status" value="2"/>
</dbReference>
<evidence type="ECO:0000256" key="10">
    <source>
        <dbReference type="ARBA" id="ARBA00023157"/>
    </source>
</evidence>
<feature type="domain" description="Fibronectin type-III" evidence="20">
    <location>
        <begin position="485"/>
        <end position="593"/>
    </location>
</feature>
<feature type="domain" description="Ig-like" evidence="19">
    <location>
        <begin position="339"/>
        <end position="427"/>
    </location>
</feature>
<dbReference type="SMART" id="SM00408">
    <property type="entry name" value="IGc2"/>
    <property type="match status" value="4"/>
</dbReference>
<feature type="region of interest" description="Disordered" evidence="17">
    <location>
        <begin position="787"/>
        <end position="847"/>
    </location>
</feature>
<name>A0A482XQP2_LAOST</name>
<dbReference type="SUPFAM" id="SSF49265">
    <property type="entry name" value="Fibronectin type III"/>
    <property type="match status" value="1"/>
</dbReference>
<dbReference type="InterPro" id="IPR036179">
    <property type="entry name" value="Ig-like_dom_sf"/>
</dbReference>
<dbReference type="PROSITE" id="PS50835">
    <property type="entry name" value="IG_LIKE"/>
    <property type="match status" value="4"/>
</dbReference>
<evidence type="ECO:0000256" key="1">
    <source>
        <dbReference type="ARBA" id="ARBA00004479"/>
    </source>
</evidence>
<organism evidence="21 22">
    <name type="scientific">Laodelphax striatellus</name>
    <name type="common">Small brown planthopper</name>
    <name type="synonym">Delphax striatella</name>
    <dbReference type="NCBI Taxonomy" id="195883"/>
    <lineage>
        <taxon>Eukaryota</taxon>
        <taxon>Metazoa</taxon>
        <taxon>Ecdysozoa</taxon>
        <taxon>Arthropoda</taxon>
        <taxon>Hexapoda</taxon>
        <taxon>Insecta</taxon>
        <taxon>Pterygota</taxon>
        <taxon>Neoptera</taxon>
        <taxon>Paraneoptera</taxon>
        <taxon>Hemiptera</taxon>
        <taxon>Auchenorrhyncha</taxon>
        <taxon>Fulgoroidea</taxon>
        <taxon>Delphacidae</taxon>
        <taxon>Criomorphinae</taxon>
        <taxon>Laodelphax</taxon>
    </lineage>
</organism>
<evidence type="ECO:0000256" key="2">
    <source>
        <dbReference type="ARBA" id="ARBA00009588"/>
    </source>
</evidence>
<evidence type="ECO:0000256" key="6">
    <source>
        <dbReference type="ARBA" id="ARBA00022737"/>
    </source>
</evidence>
<dbReference type="Gene3D" id="2.60.40.10">
    <property type="entry name" value="Immunoglobulins"/>
    <property type="match status" value="6"/>
</dbReference>
<dbReference type="InterPro" id="IPR003599">
    <property type="entry name" value="Ig_sub"/>
</dbReference>
<dbReference type="InterPro" id="IPR007110">
    <property type="entry name" value="Ig-like_dom"/>
</dbReference>
<evidence type="ECO:0000256" key="4">
    <source>
        <dbReference type="ARBA" id="ARBA00022692"/>
    </source>
</evidence>
<dbReference type="FunCoup" id="A0A482XQP2">
    <property type="interactions" value="67"/>
</dbReference>
<keyword evidence="9 18" id="KW-0472">Membrane</keyword>
<dbReference type="FunFam" id="2.60.40.10:FF:000299">
    <property type="entry name" value="protogenin isoform X2"/>
    <property type="match status" value="1"/>
</dbReference>
<evidence type="ECO:0000256" key="3">
    <source>
        <dbReference type="ARBA" id="ARBA00022674"/>
    </source>
</evidence>
<feature type="domain" description="Fibronectin type-III" evidence="20">
    <location>
        <begin position="599"/>
        <end position="693"/>
    </location>
</feature>
<dbReference type="InterPro" id="IPR036116">
    <property type="entry name" value="FN3_sf"/>
</dbReference>
<dbReference type="EMBL" id="QKKF02003370">
    <property type="protein sequence ID" value="RZF47790.1"/>
    <property type="molecule type" value="Genomic_DNA"/>
</dbReference>
<keyword evidence="7" id="KW-0654">Proteoglycan</keyword>
<protein>
    <recommendedName>
        <fullName evidence="16">Interference hedgehog</fullName>
    </recommendedName>
</protein>
<comment type="caution">
    <text evidence="21">The sequence shown here is derived from an EMBL/GenBank/DDBJ whole genome shotgun (WGS) entry which is preliminary data.</text>
</comment>
<evidence type="ECO:0000256" key="15">
    <source>
        <dbReference type="ARBA" id="ARBA00038530"/>
    </source>
</evidence>
<evidence type="ECO:0000256" key="13">
    <source>
        <dbReference type="ARBA" id="ARBA00037573"/>
    </source>
</evidence>
<dbReference type="OrthoDB" id="9998697at2759"/>
<dbReference type="SUPFAM" id="SSF48726">
    <property type="entry name" value="Immunoglobulin"/>
    <property type="match status" value="4"/>
</dbReference>
<proteinExistence type="inferred from homology"/>
<evidence type="ECO:0000256" key="17">
    <source>
        <dbReference type="SAM" id="MobiDB-lite"/>
    </source>
</evidence>
<dbReference type="GO" id="GO:0098609">
    <property type="term" value="P:cell-cell adhesion"/>
    <property type="evidence" value="ECO:0007669"/>
    <property type="project" value="TreeGrafter"/>
</dbReference>
<keyword evidence="10" id="KW-1015">Disulfide bond</keyword>
<evidence type="ECO:0000256" key="7">
    <source>
        <dbReference type="ARBA" id="ARBA00022974"/>
    </source>
</evidence>
<keyword evidence="11" id="KW-0325">Glycoprotein</keyword>
<comment type="subcellular location">
    <subcellularLocation>
        <location evidence="1">Membrane</location>
        <topology evidence="1">Single-pass type I membrane protein</topology>
    </subcellularLocation>
</comment>
<comment type="similarity">
    <text evidence="14">Belongs to the immunoglobulin superfamily. IHOG family.</text>
</comment>
<dbReference type="GO" id="GO:0009653">
    <property type="term" value="P:anatomical structure morphogenesis"/>
    <property type="evidence" value="ECO:0007669"/>
    <property type="project" value="UniProtKB-ARBA"/>
</dbReference>
<dbReference type="Pfam" id="PF13927">
    <property type="entry name" value="Ig_3"/>
    <property type="match status" value="4"/>
</dbReference>
<evidence type="ECO:0000256" key="9">
    <source>
        <dbReference type="ARBA" id="ARBA00023136"/>
    </source>
</evidence>
<comment type="function">
    <text evidence="13">Mediates response to the active Hedgehog (Hh) protein signal in embryos, functioning upstream or at the level of patched (ptc).</text>
</comment>
<evidence type="ECO:0000256" key="12">
    <source>
        <dbReference type="ARBA" id="ARBA00023319"/>
    </source>
</evidence>
<dbReference type="InterPro" id="IPR003961">
    <property type="entry name" value="FN3_dom"/>
</dbReference>
<feature type="domain" description="Ig-like" evidence="19">
    <location>
        <begin position="144"/>
        <end position="220"/>
    </location>
</feature>
<dbReference type="GO" id="GO:0030154">
    <property type="term" value="P:cell differentiation"/>
    <property type="evidence" value="ECO:0007669"/>
    <property type="project" value="UniProtKB-ARBA"/>
</dbReference>
<evidence type="ECO:0000256" key="11">
    <source>
        <dbReference type="ARBA" id="ARBA00023180"/>
    </source>
</evidence>
<dbReference type="SMART" id="SM00060">
    <property type="entry name" value="FN3"/>
    <property type="match status" value="2"/>
</dbReference>
<accession>A0A482XQP2</accession>
<comment type="subunit">
    <text evidence="15">Homodimer. Heterotetramer; 2 iHog chains bind 2 hh chains when facilitated by heparin, heparin is required to promote high-affinity interactions between hh and iHog.</text>
</comment>
<evidence type="ECO:0000256" key="16">
    <source>
        <dbReference type="ARBA" id="ARBA00041099"/>
    </source>
</evidence>
<evidence type="ECO:0000256" key="14">
    <source>
        <dbReference type="ARBA" id="ARBA00038144"/>
    </source>
</evidence>
<keyword evidence="5" id="KW-0732">Signal</keyword>
<feature type="compositionally biased region" description="Basic residues" evidence="17">
    <location>
        <begin position="459"/>
        <end position="479"/>
    </location>
</feature>
<dbReference type="PANTHER" id="PTHR44170">
    <property type="entry name" value="PROTEIN SIDEKICK"/>
    <property type="match status" value="1"/>
</dbReference>
<keyword evidence="6" id="KW-0677">Repeat</keyword>
<evidence type="ECO:0000313" key="22">
    <source>
        <dbReference type="Proteomes" id="UP000291343"/>
    </source>
</evidence>
<feature type="transmembrane region" description="Helical" evidence="18">
    <location>
        <begin position="20"/>
        <end position="45"/>
    </location>
</feature>
<dbReference type="InterPro" id="IPR013783">
    <property type="entry name" value="Ig-like_fold"/>
</dbReference>
<dbReference type="PANTHER" id="PTHR44170:SF33">
    <property type="entry name" value="BROTHER OF IHOG, ISOFORM G-RELATED"/>
    <property type="match status" value="1"/>
</dbReference>
<reference evidence="21 22" key="1">
    <citation type="journal article" date="2017" name="Gigascience">
        <title>Genome sequence of the small brown planthopper, Laodelphax striatellus.</title>
        <authorList>
            <person name="Zhu J."/>
            <person name="Jiang F."/>
            <person name="Wang X."/>
            <person name="Yang P."/>
            <person name="Bao Y."/>
            <person name="Zhao W."/>
            <person name="Wang W."/>
            <person name="Lu H."/>
            <person name="Wang Q."/>
            <person name="Cui N."/>
            <person name="Li J."/>
            <person name="Chen X."/>
            <person name="Luo L."/>
            <person name="Yu J."/>
            <person name="Kang L."/>
            <person name="Cui F."/>
        </authorList>
    </citation>
    <scope>NUCLEOTIDE SEQUENCE [LARGE SCALE GENOMIC DNA]</scope>
    <source>
        <strain evidence="21">Lst14</strain>
    </source>
</reference>
<comment type="similarity">
    <text evidence="2">Belongs to the immunoglobulin superfamily. DCC family.</text>
</comment>
<feature type="compositionally biased region" description="Gly residues" evidence="17">
    <location>
        <begin position="791"/>
        <end position="806"/>
    </location>
</feature>
<dbReference type="GO" id="GO:0007399">
    <property type="term" value="P:nervous system development"/>
    <property type="evidence" value="ECO:0007669"/>
    <property type="project" value="TreeGrafter"/>
</dbReference>
<dbReference type="AlphaFoldDB" id="A0A482XQP2"/>
<dbReference type="PROSITE" id="PS50853">
    <property type="entry name" value="FN3"/>
    <property type="match status" value="2"/>
</dbReference>
<evidence type="ECO:0000259" key="19">
    <source>
        <dbReference type="PROSITE" id="PS50835"/>
    </source>
</evidence>
<evidence type="ECO:0000313" key="21">
    <source>
        <dbReference type="EMBL" id="RZF47790.1"/>
    </source>
</evidence>
<feature type="domain" description="Ig-like" evidence="19">
    <location>
        <begin position="35"/>
        <end position="138"/>
    </location>
</feature>
<feature type="transmembrane region" description="Helical" evidence="18">
    <location>
        <begin position="721"/>
        <end position="742"/>
    </location>
</feature>
<dbReference type="STRING" id="195883.A0A482XQP2"/>
<gene>
    <name evidence="21" type="ORF">LSTR_LSTR006054</name>
</gene>
<keyword evidence="12" id="KW-0393">Immunoglobulin domain</keyword>
<sequence>MACGCACGGGRGLAVGGGPFWWAVCLLLASVAVTPVCSYVGLWFVRSPEPIVAPPGDEVNFECSLNVPAERVRWRHAGRLLNTSTATNNASSAAATTVRVSSSSHLMVKVTDENQTGDYQCIAWFGASALASTPAKLTLAELKPFLYQPLRHYSVTVGNTVAIDCPAPVSNPNPVIEYLHNDIKLPVPSTKTLLLVNVTAKDDGVYTCMATNYITAQTVTSPLRTTLVVTQATAPSPPRFLATPQSLYVSQIGQNVTMECSGVGTPPPRVVWRREGGGGAGGIGGGGLPRDRHELDVGGAVLRLLNVQRSDEGVYFCELRSGTMPTASHQITLQLQEAPVVKEEPNSSVVEEGGVAELQCKATGVPEPSIVWLLNGEGLHNDSHVRTDANGRKLIIHQVEKRHAGIYQCFASNPVGVTYGSAVLQVSPKQVTAQGDDDVDMDDSGDPISLIPATLPASHGKKDHTRKTKGRRKDKKHKGNVVMIPPSKPNITRLSDKSVMVRWSVPANEGLPILFFKVQYKELSGHGRGGGGGGSQWMTSNEEIASHVRSYEVDGLDTDHTYRFRIAAVYSNNDNKLGPNSAKFHLHRGTPLNRTPLVTPSLTNLTAMTPNTIQIEWEYLNSVLAPVDGFYVYYRSTSTSNDYIKATVEGESTRAFNITHLTPNTAYDVKLQAFTVGTASDFSEIFTCKTLKEPNATVVTETESESFDVGLRPNAGSNGQLYVVIGSVLAGLALLFTLILLICICNKHRASGAGGEDKSGGVGGATGGGVGGGGGGLMIQQLEPVTLSLHNGGGGSNGFGSGGNVGSNGFARSLPSPPPPQPRMRTASRHSSNCNGYVANNKPPPVPPLPANRTSLLPPITTINITSNPLAESAHKDKNLMEMSYMSSQNNNRSSSENVANHEADCELTEKLSWRNRDSRLGENYV</sequence>
<evidence type="ECO:0000256" key="18">
    <source>
        <dbReference type="SAM" id="Phobius"/>
    </source>
</evidence>
<dbReference type="SMART" id="SM00409">
    <property type="entry name" value="IG"/>
    <property type="match status" value="4"/>
</dbReference>
<keyword evidence="4 18" id="KW-0812">Transmembrane</keyword>
<dbReference type="InParanoid" id="A0A482XQP2"/>
<evidence type="ECO:0000256" key="5">
    <source>
        <dbReference type="ARBA" id="ARBA00022729"/>
    </source>
</evidence>
<evidence type="ECO:0000256" key="8">
    <source>
        <dbReference type="ARBA" id="ARBA00022989"/>
    </source>
</evidence>
<feature type="domain" description="Ig-like" evidence="19">
    <location>
        <begin position="238"/>
        <end position="334"/>
    </location>
</feature>
<dbReference type="CDD" id="cd00063">
    <property type="entry name" value="FN3"/>
    <property type="match status" value="2"/>
</dbReference>
<feature type="region of interest" description="Disordered" evidence="17">
    <location>
        <begin position="451"/>
        <end position="481"/>
    </location>
</feature>
<evidence type="ECO:0000259" key="20">
    <source>
        <dbReference type="PROSITE" id="PS50853"/>
    </source>
</evidence>
<dbReference type="InterPro" id="IPR003598">
    <property type="entry name" value="Ig_sub2"/>
</dbReference>
<dbReference type="Proteomes" id="UP000291343">
    <property type="component" value="Unassembled WGS sequence"/>
</dbReference>